<evidence type="ECO:0000256" key="3">
    <source>
        <dbReference type="ARBA" id="ARBA00022452"/>
    </source>
</evidence>
<reference evidence="15 16" key="1">
    <citation type="submission" date="2022-09" db="EMBL/GenBank/DDBJ databases">
        <title>New species of Phenylobacterium.</title>
        <authorList>
            <person name="Mieszkin S."/>
        </authorList>
    </citation>
    <scope>NUCLEOTIDE SEQUENCE [LARGE SCALE GENOMIC DNA]</scope>
    <source>
        <strain evidence="15 16">HK31-G</strain>
    </source>
</reference>
<keyword evidence="5 12" id="KW-0732">Signal</keyword>
<dbReference type="Proteomes" id="UP001598130">
    <property type="component" value="Unassembled WGS sequence"/>
</dbReference>
<feature type="domain" description="TonB-dependent receptor plug" evidence="14">
    <location>
        <begin position="66"/>
        <end position="153"/>
    </location>
</feature>
<dbReference type="InterPro" id="IPR039426">
    <property type="entry name" value="TonB-dep_rcpt-like"/>
</dbReference>
<dbReference type="PROSITE" id="PS52016">
    <property type="entry name" value="TONB_DEPENDENT_REC_3"/>
    <property type="match status" value="1"/>
</dbReference>
<comment type="caution">
    <text evidence="15">The sequence shown here is derived from an EMBL/GenBank/DDBJ whole genome shotgun (WGS) entry which is preliminary data.</text>
</comment>
<accession>A0ABW6CIG5</accession>
<dbReference type="Gene3D" id="2.170.130.10">
    <property type="entry name" value="TonB-dependent receptor, plug domain"/>
    <property type="match status" value="1"/>
</dbReference>
<feature type="domain" description="TonB-dependent receptor-like beta-barrel" evidence="13">
    <location>
        <begin position="428"/>
        <end position="865"/>
    </location>
</feature>
<dbReference type="PANTHER" id="PTHR40980:SF4">
    <property type="entry name" value="TONB-DEPENDENT RECEPTOR-LIKE BETA-BARREL DOMAIN-CONTAINING PROTEIN"/>
    <property type="match status" value="1"/>
</dbReference>
<evidence type="ECO:0000259" key="14">
    <source>
        <dbReference type="Pfam" id="PF07715"/>
    </source>
</evidence>
<evidence type="ECO:0000256" key="9">
    <source>
        <dbReference type="PROSITE-ProRule" id="PRU01360"/>
    </source>
</evidence>
<evidence type="ECO:0000256" key="11">
    <source>
        <dbReference type="RuleBase" id="RU003357"/>
    </source>
</evidence>
<feature type="chain" id="PRO_5047345270" evidence="12">
    <location>
        <begin position="33"/>
        <end position="898"/>
    </location>
</feature>
<organism evidence="15 16">
    <name type="scientific">Phenylobacterium ferrooxidans</name>
    <dbReference type="NCBI Taxonomy" id="2982689"/>
    <lineage>
        <taxon>Bacteria</taxon>
        <taxon>Pseudomonadati</taxon>
        <taxon>Pseudomonadota</taxon>
        <taxon>Alphaproteobacteria</taxon>
        <taxon>Caulobacterales</taxon>
        <taxon>Caulobacteraceae</taxon>
        <taxon>Phenylobacterium</taxon>
    </lineage>
</organism>
<dbReference type="InterPro" id="IPR037066">
    <property type="entry name" value="Plug_dom_sf"/>
</dbReference>
<dbReference type="InterPro" id="IPR010917">
    <property type="entry name" value="TonB_rcpt_CS"/>
</dbReference>
<keyword evidence="7 9" id="KW-0472">Membrane</keyword>
<dbReference type="RefSeq" id="WP_377367382.1">
    <property type="nucleotide sequence ID" value="NZ_JAOTJD010000003.1"/>
</dbReference>
<dbReference type="SUPFAM" id="SSF56935">
    <property type="entry name" value="Porins"/>
    <property type="match status" value="1"/>
</dbReference>
<keyword evidence="16" id="KW-1185">Reference proteome</keyword>
<keyword evidence="3 9" id="KW-1134">Transmembrane beta strand</keyword>
<dbReference type="PANTHER" id="PTHR40980">
    <property type="entry name" value="PLUG DOMAIN-CONTAINING PROTEIN"/>
    <property type="match status" value="1"/>
</dbReference>
<keyword evidence="2 9" id="KW-0813">Transport</keyword>
<keyword evidence="8 9" id="KW-0998">Cell outer membrane</keyword>
<dbReference type="Pfam" id="PF07715">
    <property type="entry name" value="Plug"/>
    <property type="match status" value="1"/>
</dbReference>
<name>A0ABW6CIG5_9CAUL</name>
<dbReference type="InterPro" id="IPR036942">
    <property type="entry name" value="Beta-barrel_TonB_sf"/>
</dbReference>
<comment type="subcellular location">
    <subcellularLocation>
        <location evidence="1 9">Cell outer membrane</location>
        <topology evidence="1 9">Multi-pass membrane protein</topology>
    </subcellularLocation>
</comment>
<dbReference type="EMBL" id="JAOTJD010000003">
    <property type="protein sequence ID" value="MFD3262877.1"/>
    <property type="molecule type" value="Genomic_DNA"/>
</dbReference>
<evidence type="ECO:0000259" key="13">
    <source>
        <dbReference type="Pfam" id="PF00593"/>
    </source>
</evidence>
<evidence type="ECO:0000256" key="8">
    <source>
        <dbReference type="ARBA" id="ARBA00023237"/>
    </source>
</evidence>
<evidence type="ECO:0000256" key="2">
    <source>
        <dbReference type="ARBA" id="ARBA00022448"/>
    </source>
</evidence>
<evidence type="ECO:0000256" key="4">
    <source>
        <dbReference type="ARBA" id="ARBA00022692"/>
    </source>
</evidence>
<gene>
    <name evidence="15" type="ORF">OCL97_02730</name>
</gene>
<keyword evidence="4 9" id="KW-0812">Transmembrane</keyword>
<dbReference type="NCBIfam" id="TIGR01782">
    <property type="entry name" value="TonB-Xanth-Caul"/>
    <property type="match status" value="1"/>
</dbReference>
<dbReference type="Gene3D" id="2.40.170.20">
    <property type="entry name" value="TonB-dependent receptor, beta-barrel domain"/>
    <property type="match status" value="1"/>
</dbReference>
<feature type="signal peptide" evidence="12">
    <location>
        <begin position="1"/>
        <end position="32"/>
    </location>
</feature>
<evidence type="ECO:0000256" key="7">
    <source>
        <dbReference type="ARBA" id="ARBA00023136"/>
    </source>
</evidence>
<evidence type="ECO:0000256" key="1">
    <source>
        <dbReference type="ARBA" id="ARBA00004571"/>
    </source>
</evidence>
<dbReference type="InterPro" id="IPR010104">
    <property type="entry name" value="TonB_rcpt_bac"/>
</dbReference>
<comment type="similarity">
    <text evidence="9 11">Belongs to the TonB-dependent receptor family.</text>
</comment>
<dbReference type="InterPro" id="IPR012910">
    <property type="entry name" value="Plug_dom"/>
</dbReference>
<keyword evidence="15" id="KW-0675">Receptor</keyword>
<dbReference type="PROSITE" id="PS01156">
    <property type="entry name" value="TONB_DEPENDENT_REC_2"/>
    <property type="match status" value="1"/>
</dbReference>
<keyword evidence="6 11" id="KW-0798">TonB box</keyword>
<evidence type="ECO:0000313" key="16">
    <source>
        <dbReference type="Proteomes" id="UP001598130"/>
    </source>
</evidence>
<evidence type="ECO:0000313" key="15">
    <source>
        <dbReference type="EMBL" id="MFD3262877.1"/>
    </source>
</evidence>
<evidence type="ECO:0000256" key="12">
    <source>
        <dbReference type="SAM" id="SignalP"/>
    </source>
</evidence>
<evidence type="ECO:0000256" key="5">
    <source>
        <dbReference type="ARBA" id="ARBA00022729"/>
    </source>
</evidence>
<evidence type="ECO:0000256" key="6">
    <source>
        <dbReference type="ARBA" id="ARBA00023077"/>
    </source>
</evidence>
<protein>
    <submittedName>
        <fullName evidence="15">TonB-dependent receptor</fullName>
    </submittedName>
</protein>
<sequence length="898" mass="98553">MKSRNSHREIALCGAALSVLVITLAGVSPALAAEAAADAADAGEVSELVVTAPIRESLEKSLAIQKEADNVVNVIAADTIGRFPDATAAGALARLPGIGVQRDQGQERYIQIRGAPTRWTTVALDGINVLGSEDRIFRFDSVPAAQISEVVLNKTLLPSMPAESLAGRVNIRTYSPMDNPGFHGSFDVGGGFVDMGDGPVEQYSGRLSWANDTWGVSLIGSHYSFEQHTDNSEPRFDALGITQLRITKYIITRQTESYSGRVEYRPDDNNRFSLTHLKTEFNDFEERNQYRFQYSNAFSGTRNFQTADLVGVPVDSQFEFGTFSNGVKLTVLHGEHEINAWKANWDLAYTETEFNGDIPLITRQTSTALGAPGATNAALLPSLHLDVNALPGGIPHSTLYDTVSVGGVLTRGPQRTALNQLFFPEEFATESSYRQETQAVTAKGDITRDWESFGAEATFSAGFQYDDRSQEGANVALVRPDGTVVTANRNGFNLRNVANTLGLPWNANAFVTANPWDTNFDFGYTVSYMHNKAMRQQLDVLMAAARAANKAGTGNFAVYDFDPRSANTVDETVASAYAMNRWKWDRHTLIAGLRLERTELETQGRAALGGTLVPLSFSSEETQYFPSLHYTFDYSDDLKLRAAFITGQARPSMSDLSATVSISDSAQTISGGNPFAAPETAYGFDGSAEWYFAPASLLAVSAYYRNVKDVLFDASKIVGDDSYDFGGVDRSAYTLTTTLNGGEGNLSGIEFVYYQPWTFLPGWTSGFGFQGSASFTKGDFETPDGSTVKFPGTSDRILGATLFYEKYGLSTRLTYQYRTDWLDEVFPSGSAANANLYWDETTRLDLSIRYEINPYVSLFIDANNLTDERGVRYQGQEHRPYEVEGFGRKYLFGVRASF</sequence>
<evidence type="ECO:0000256" key="10">
    <source>
        <dbReference type="PROSITE-ProRule" id="PRU10144"/>
    </source>
</evidence>
<dbReference type="InterPro" id="IPR000531">
    <property type="entry name" value="Beta-barrel_TonB"/>
</dbReference>
<dbReference type="Pfam" id="PF00593">
    <property type="entry name" value="TonB_dep_Rec_b-barrel"/>
    <property type="match status" value="1"/>
</dbReference>
<proteinExistence type="inferred from homology"/>
<feature type="short sequence motif" description="TonB C-terminal box" evidence="10">
    <location>
        <begin position="881"/>
        <end position="898"/>
    </location>
</feature>